<dbReference type="GO" id="GO:0004888">
    <property type="term" value="F:transmembrane signaling receptor activity"/>
    <property type="evidence" value="ECO:0007669"/>
    <property type="project" value="InterPro"/>
</dbReference>
<keyword evidence="3" id="KW-0406">Ion transport</keyword>
<dbReference type="OrthoDB" id="10259809at2759"/>
<comment type="similarity">
    <text evidence="3">Belongs to the ligand-gated ion channel (TC 1.A.9) family.</text>
</comment>
<dbReference type="Pfam" id="PF14779">
    <property type="entry name" value="BBS1"/>
    <property type="match status" value="1"/>
</dbReference>
<dbReference type="EMBL" id="OC860320">
    <property type="protein sequence ID" value="CAD7628468.1"/>
    <property type="molecule type" value="Genomic_DNA"/>
</dbReference>
<dbReference type="Gene3D" id="2.70.170.10">
    <property type="entry name" value="Neurotransmitter-gated ion-channel ligand-binding domain"/>
    <property type="match status" value="1"/>
</dbReference>
<dbReference type="AlphaFoldDB" id="A0A7R9KUE8"/>
<dbReference type="GO" id="GO:0061512">
    <property type="term" value="P:protein localization to cilium"/>
    <property type="evidence" value="ECO:0007669"/>
    <property type="project" value="TreeGrafter"/>
</dbReference>
<dbReference type="Proteomes" id="UP000759131">
    <property type="component" value="Unassembled WGS sequence"/>
</dbReference>
<dbReference type="GO" id="GO:0005113">
    <property type="term" value="F:patched binding"/>
    <property type="evidence" value="ECO:0007669"/>
    <property type="project" value="TreeGrafter"/>
</dbReference>
<name>A0A7R9KUE8_9ACAR</name>
<dbReference type="EMBL" id="CAJPIZ010005745">
    <property type="protein sequence ID" value="CAG2108898.1"/>
    <property type="molecule type" value="Genomic_DNA"/>
</dbReference>
<keyword evidence="3" id="KW-1133">Transmembrane helix</keyword>
<feature type="domain" description="Neurotransmitter-gated ion-channel ligand-binding" evidence="4">
    <location>
        <begin position="25"/>
        <end position="178"/>
    </location>
</feature>
<dbReference type="PANTHER" id="PTHR20870">
    <property type="entry name" value="BARDET-BIEDL SYNDROME 1 PROTEIN"/>
    <property type="match status" value="1"/>
</dbReference>
<dbReference type="CDD" id="cd18993">
    <property type="entry name" value="LGIC_ECD_GluCl"/>
    <property type="match status" value="1"/>
</dbReference>
<evidence type="ECO:0000313" key="8">
    <source>
        <dbReference type="Proteomes" id="UP000759131"/>
    </source>
</evidence>
<gene>
    <name evidence="7" type="ORF">OSB1V03_LOCUS8890</name>
</gene>
<dbReference type="GO" id="GO:0005813">
    <property type="term" value="C:centrosome"/>
    <property type="evidence" value="ECO:0007669"/>
    <property type="project" value="TreeGrafter"/>
</dbReference>
<evidence type="ECO:0000256" key="1">
    <source>
        <dbReference type="ARBA" id="ARBA00004141"/>
    </source>
</evidence>
<evidence type="ECO:0000256" key="2">
    <source>
        <dbReference type="ARBA" id="ARBA00023136"/>
    </source>
</evidence>
<dbReference type="PROSITE" id="PS00236">
    <property type="entry name" value="NEUROTR_ION_CHANNEL"/>
    <property type="match status" value="1"/>
</dbReference>
<evidence type="ECO:0000259" key="6">
    <source>
        <dbReference type="Pfam" id="PF23304"/>
    </source>
</evidence>
<dbReference type="InterPro" id="IPR018000">
    <property type="entry name" value="Neurotransmitter_ion_chnl_CS"/>
</dbReference>
<keyword evidence="2 3" id="KW-0472">Membrane</keyword>
<sequence length="892" mass="100965">MQQTEKDILDKVLDQSKYDLRIVARHYNETTRSTEPVIVRTNMYIRGIEYISVDKMEYKIQMTFRQQWTDDRLKFDDMNGQIRYLVLDDPTRIWIPDTFFSNSRFTLSHTDIRPNILFRIYPNGNVLFSKRMTATLSCPMNLKYFPFDTQICSIQMASYSYTTDDIVLLWKEGDPPIVHPEQTQFLVVVLLMLYTHIVVINMWSDAKVSYFIAKDWWFMWCTNFIVATIIEFAVVKAIDYNCNKTLNNNGHFGDNVALKAIVLCIVLKKENKMSIELDNEGNDDQMPNDKQSVSSGNQLTKSLSTETISSFSTSVASNKWLLANNEINANLYAIPSCIALADMSGDGDYKLIIADLGFNLNKPKLKVYRGTVLQTESTLVDIPAGIAVFHMDGNEPQTPAVAVASGAYLYVYKNMKPFYKFSLPTLEVNAMEKDAWSQVKDEKIDTLMLKDLLNNIRLEIGDTGLTSRSQAFIGLENAVEMDNFVEVYKDQPLKRVTVVTCLTTIKKTVSDENAVSCLVMGTENRDVYILEPDAFTILVTATVPSVPVFIEANGLFDVEYRLMVSCRDAHIYTIKRGYKTGRLCLQLNSQPVGILRVNNNIVIATMNQMLSTFTTKGNCMWSVEQPAIITAIEAIDVERQSLKLIAVALDCKQIHLYQDRHKVDILDTDDIVVAMKYGRFGREDSTLVMVSRNGALTIKILKRTAKFAIREFVEAPQHTLTSKLNIPKKTKLFVDQTMREREQSISIHRTFQHDLYRLKLIAARSYVKAIASSLNPLSSTAIDPLKLSAQVHGLGPIFRLVLELQNTSPDTPSMDLLMTFQCDVRIYTIDRSAIRVPFLAPGFIYSFATRVVCVSKLNISDIIKVLVVKEDGIIPVITAVINMPASEAPIDG</sequence>
<feature type="transmembrane region" description="Helical" evidence="3">
    <location>
        <begin position="216"/>
        <end position="235"/>
    </location>
</feature>
<dbReference type="GO" id="GO:1905515">
    <property type="term" value="P:non-motile cilium assembly"/>
    <property type="evidence" value="ECO:0007669"/>
    <property type="project" value="InterPro"/>
</dbReference>
<dbReference type="GO" id="GO:0005230">
    <property type="term" value="F:extracellular ligand-gated monoatomic ion channel activity"/>
    <property type="evidence" value="ECO:0007669"/>
    <property type="project" value="InterPro"/>
</dbReference>
<keyword evidence="8" id="KW-1185">Reference proteome</keyword>
<evidence type="ECO:0000259" key="5">
    <source>
        <dbReference type="Pfam" id="PF14779"/>
    </source>
</evidence>
<keyword evidence="3" id="KW-0813">Transport</keyword>
<feature type="domain" description="Bardet-Biedl syndrome 1 protein GAE" evidence="6">
    <location>
        <begin position="785"/>
        <end position="887"/>
    </location>
</feature>
<dbReference type="PANTHER" id="PTHR20870:SF0">
    <property type="entry name" value="BARDET-BIEDL SYNDROME 1 PROTEIN"/>
    <property type="match status" value="1"/>
</dbReference>
<dbReference type="InterPro" id="IPR056419">
    <property type="entry name" value="GAE_BBS1"/>
</dbReference>
<organism evidence="7">
    <name type="scientific">Medioppia subpectinata</name>
    <dbReference type="NCBI Taxonomy" id="1979941"/>
    <lineage>
        <taxon>Eukaryota</taxon>
        <taxon>Metazoa</taxon>
        <taxon>Ecdysozoa</taxon>
        <taxon>Arthropoda</taxon>
        <taxon>Chelicerata</taxon>
        <taxon>Arachnida</taxon>
        <taxon>Acari</taxon>
        <taxon>Acariformes</taxon>
        <taxon>Sarcoptiformes</taxon>
        <taxon>Oribatida</taxon>
        <taxon>Brachypylina</taxon>
        <taxon>Oppioidea</taxon>
        <taxon>Oppiidae</taxon>
        <taxon>Medioppia</taxon>
    </lineage>
</organism>
<dbReference type="SUPFAM" id="SSF63712">
    <property type="entry name" value="Nicotinic receptor ligand binding domain-like"/>
    <property type="match status" value="1"/>
</dbReference>
<evidence type="ECO:0000259" key="4">
    <source>
        <dbReference type="Pfam" id="PF02931"/>
    </source>
</evidence>
<dbReference type="GO" id="GO:0016020">
    <property type="term" value="C:membrane"/>
    <property type="evidence" value="ECO:0007669"/>
    <property type="project" value="UniProtKB-SubCell"/>
</dbReference>
<protein>
    <submittedName>
        <fullName evidence="7">Uncharacterized protein</fullName>
    </submittedName>
</protein>
<proteinExistence type="inferred from homology"/>
<comment type="subcellular location">
    <subcellularLocation>
        <location evidence="1">Membrane</location>
        <topology evidence="1">Multi-pass membrane protein</topology>
    </subcellularLocation>
</comment>
<dbReference type="GO" id="GO:0005119">
    <property type="term" value="F:smoothened binding"/>
    <property type="evidence" value="ECO:0007669"/>
    <property type="project" value="TreeGrafter"/>
</dbReference>
<dbReference type="InterPro" id="IPR006202">
    <property type="entry name" value="Neur_chan_lig-bd"/>
</dbReference>
<dbReference type="GO" id="GO:0005930">
    <property type="term" value="C:axoneme"/>
    <property type="evidence" value="ECO:0007669"/>
    <property type="project" value="TreeGrafter"/>
</dbReference>
<dbReference type="Pfam" id="PF23304">
    <property type="entry name" value="GAE_BBS1"/>
    <property type="match status" value="1"/>
</dbReference>
<feature type="domain" description="Bardet-Biedl syndrome 1 N-terminal" evidence="5">
    <location>
        <begin position="320"/>
        <end position="575"/>
    </location>
</feature>
<dbReference type="Pfam" id="PF02931">
    <property type="entry name" value="Neur_chan_LBD"/>
    <property type="match status" value="1"/>
</dbReference>
<dbReference type="PRINTS" id="PR00252">
    <property type="entry name" value="NRIONCHANNEL"/>
</dbReference>
<keyword evidence="3" id="KW-0407">Ion channel</keyword>
<dbReference type="InterPro" id="IPR006201">
    <property type="entry name" value="Neur_channel"/>
</dbReference>
<feature type="transmembrane region" description="Helical" evidence="3">
    <location>
        <begin position="185"/>
        <end position="204"/>
    </location>
</feature>
<evidence type="ECO:0000313" key="7">
    <source>
        <dbReference type="EMBL" id="CAD7628468.1"/>
    </source>
</evidence>
<dbReference type="InterPro" id="IPR032728">
    <property type="entry name" value="BBS1_N"/>
</dbReference>
<comment type="caution">
    <text evidence="3">Lacks conserved residue(s) required for the propagation of feature annotation.</text>
</comment>
<evidence type="ECO:0000256" key="3">
    <source>
        <dbReference type="RuleBase" id="RU000687"/>
    </source>
</evidence>
<dbReference type="GO" id="GO:0034464">
    <property type="term" value="C:BBSome"/>
    <property type="evidence" value="ECO:0007669"/>
    <property type="project" value="InterPro"/>
</dbReference>
<keyword evidence="3" id="KW-0812">Transmembrane</keyword>
<dbReference type="InterPro" id="IPR028784">
    <property type="entry name" value="BBS1"/>
</dbReference>
<dbReference type="InterPro" id="IPR036734">
    <property type="entry name" value="Neur_chan_lig-bd_sf"/>
</dbReference>
<dbReference type="Gene3D" id="6.10.250.2810">
    <property type="match status" value="1"/>
</dbReference>
<reference evidence="7" key="1">
    <citation type="submission" date="2020-11" db="EMBL/GenBank/DDBJ databases">
        <authorList>
            <person name="Tran Van P."/>
        </authorList>
    </citation>
    <scope>NUCLEOTIDE SEQUENCE</scope>
</reference>
<accession>A0A7R9KUE8</accession>